<dbReference type="Proteomes" id="UP000021369">
    <property type="component" value="Unassembled WGS sequence"/>
</dbReference>
<dbReference type="InterPro" id="IPR016621">
    <property type="entry name" value="UCP014543"/>
</dbReference>
<reference evidence="1 2" key="1">
    <citation type="submission" date="2013-06" db="EMBL/GenBank/DDBJ databases">
        <title>Rumen cellulosomics: divergent fiber-degrading strategies revealed by comparative genome-wide analysis of six Ruminococcal strains.</title>
        <authorList>
            <person name="Dassa B."/>
            <person name="Borovok I."/>
            <person name="Lamed R."/>
            <person name="Flint H."/>
            <person name="Yeoman C.J."/>
            <person name="White B."/>
            <person name="Bayer E.A."/>
        </authorList>
    </citation>
    <scope>NUCLEOTIDE SEQUENCE [LARGE SCALE GENOMIC DNA]</scope>
    <source>
        <strain evidence="1 2">SY3</strain>
    </source>
</reference>
<sequence length="137" mass="14522">MKARINSPIQKCAVGVNIPKEKADIVSGVMAAFNGSFKLAGSDCGGEKIGFVCGLSGYIESGAKAEVSEELLIFSGLDGKELSKAVTMLREKGCDIPLKAIVTPHNRDWTVSALASELAKEHEYMTSRGKSDSNGKK</sequence>
<name>A0A011UGP6_RUMAL</name>
<dbReference type="Pfam" id="PF12646">
    <property type="entry name" value="DUF3783"/>
    <property type="match status" value="1"/>
</dbReference>
<keyword evidence="2" id="KW-1185">Reference proteome</keyword>
<comment type="caution">
    <text evidence="1">The sequence shown here is derived from an EMBL/GenBank/DDBJ whole genome shotgun (WGS) entry which is preliminary data.</text>
</comment>
<evidence type="ECO:0000313" key="2">
    <source>
        <dbReference type="Proteomes" id="UP000021369"/>
    </source>
</evidence>
<protein>
    <recommendedName>
        <fullName evidence="3">DUF3783 domain-containing protein</fullName>
    </recommendedName>
</protein>
<gene>
    <name evidence="1" type="ORF">RASY3_08825</name>
</gene>
<dbReference type="RefSeq" id="WP_037287029.1">
    <property type="nucleotide sequence ID" value="NZ_JEOB01000002.1"/>
</dbReference>
<accession>A0A011UGP6</accession>
<proteinExistence type="predicted"/>
<organism evidence="1 2">
    <name type="scientific">Ruminococcus albus SY3</name>
    <dbReference type="NCBI Taxonomy" id="1341156"/>
    <lineage>
        <taxon>Bacteria</taxon>
        <taxon>Bacillati</taxon>
        <taxon>Bacillota</taxon>
        <taxon>Clostridia</taxon>
        <taxon>Eubacteriales</taxon>
        <taxon>Oscillospiraceae</taxon>
        <taxon>Ruminococcus</taxon>
    </lineage>
</organism>
<dbReference type="AlphaFoldDB" id="A0A011UGP6"/>
<evidence type="ECO:0008006" key="3">
    <source>
        <dbReference type="Google" id="ProtNLM"/>
    </source>
</evidence>
<dbReference type="PATRIC" id="fig|1341156.4.peg.1070"/>
<dbReference type="OrthoDB" id="1049518at2"/>
<evidence type="ECO:0000313" key="1">
    <source>
        <dbReference type="EMBL" id="EXM39849.1"/>
    </source>
</evidence>
<dbReference type="EMBL" id="JEOB01000002">
    <property type="protein sequence ID" value="EXM39849.1"/>
    <property type="molecule type" value="Genomic_DNA"/>
</dbReference>